<dbReference type="InterPro" id="IPR011022">
    <property type="entry name" value="Arrestin_C-like"/>
</dbReference>
<protein>
    <recommendedName>
        <fullName evidence="2">Arrestin C-terminal-like domain-containing protein</fullName>
    </recommendedName>
</protein>
<dbReference type="InterPro" id="IPR011021">
    <property type="entry name" value="Arrestin-like_N"/>
</dbReference>
<feature type="region of interest" description="Disordered" evidence="1">
    <location>
        <begin position="760"/>
        <end position="805"/>
    </location>
</feature>
<accession>A0A8H6MBN3</accession>
<feature type="domain" description="Arrestin C-terminal-like" evidence="2">
    <location>
        <begin position="205"/>
        <end position="413"/>
    </location>
</feature>
<dbReference type="Pfam" id="PF00339">
    <property type="entry name" value="Arrestin_N"/>
    <property type="match status" value="1"/>
</dbReference>
<gene>
    <name evidence="3" type="ORF">DFP72DRAFT_801526</name>
</gene>
<reference evidence="3 4" key="1">
    <citation type="submission" date="2020-07" db="EMBL/GenBank/DDBJ databases">
        <title>Comparative genomics of pyrophilous fungi reveals a link between fire events and developmental genes.</title>
        <authorList>
            <consortium name="DOE Joint Genome Institute"/>
            <person name="Steindorff A.S."/>
            <person name="Carver A."/>
            <person name="Calhoun S."/>
            <person name="Stillman K."/>
            <person name="Liu H."/>
            <person name="Lipzen A."/>
            <person name="Pangilinan J."/>
            <person name="Labutti K."/>
            <person name="Bruns T.D."/>
            <person name="Grigoriev I.V."/>
        </authorList>
    </citation>
    <scope>NUCLEOTIDE SEQUENCE [LARGE SCALE GENOMIC DNA]</scope>
    <source>
        <strain evidence="3 4">CBS 144469</strain>
    </source>
</reference>
<feature type="compositionally biased region" description="Pro residues" evidence="1">
    <location>
        <begin position="319"/>
        <end position="328"/>
    </location>
</feature>
<organism evidence="3 4">
    <name type="scientific">Ephemerocybe angulata</name>
    <dbReference type="NCBI Taxonomy" id="980116"/>
    <lineage>
        <taxon>Eukaryota</taxon>
        <taxon>Fungi</taxon>
        <taxon>Dikarya</taxon>
        <taxon>Basidiomycota</taxon>
        <taxon>Agaricomycotina</taxon>
        <taxon>Agaricomycetes</taxon>
        <taxon>Agaricomycetidae</taxon>
        <taxon>Agaricales</taxon>
        <taxon>Agaricineae</taxon>
        <taxon>Psathyrellaceae</taxon>
        <taxon>Ephemerocybe</taxon>
    </lineage>
</organism>
<dbReference type="EMBL" id="JACGCI010000006">
    <property type="protein sequence ID" value="KAF6763278.1"/>
    <property type="molecule type" value="Genomic_DNA"/>
</dbReference>
<dbReference type="SMART" id="SM01017">
    <property type="entry name" value="Arrestin_C"/>
    <property type="match status" value="1"/>
</dbReference>
<proteinExistence type="predicted"/>
<dbReference type="GO" id="GO:0005829">
    <property type="term" value="C:cytosol"/>
    <property type="evidence" value="ECO:0007669"/>
    <property type="project" value="TreeGrafter"/>
</dbReference>
<dbReference type="AlphaFoldDB" id="A0A8H6MBN3"/>
<feature type="compositionally biased region" description="Low complexity" evidence="1">
    <location>
        <begin position="658"/>
        <end position="669"/>
    </location>
</feature>
<name>A0A8H6MBN3_9AGAR</name>
<dbReference type="SUPFAM" id="SSF81296">
    <property type="entry name" value="E set domains"/>
    <property type="match status" value="1"/>
</dbReference>
<evidence type="ECO:0000256" key="1">
    <source>
        <dbReference type="SAM" id="MobiDB-lite"/>
    </source>
</evidence>
<evidence type="ECO:0000313" key="3">
    <source>
        <dbReference type="EMBL" id="KAF6763278.1"/>
    </source>
</evidence>
<feature type="region of interest" description="Disordered" evidence="1">
    <location>
        <begin position="1"/>
        <end position="21"/>
    </location>
</feature>
<feature type="compositionally biased region" description="Basic and acidic residues" evidence="1">
    <location>
        <begin position="760"/>
        <end position="775"/>
    </location>
</feature>
<feature type="region of interest" description="Disordered" evidence="1">
    <location>
        <begin position="507"/>
        <end position="529"/>
    </location>
</feature>
<feature type="region of interest" description="Disordered" evidence="1">
    <location>
        <begin position="298"/>
        <end position="351"/>
    </location>
</feature>
<comment type="caution">
    <text evidence="3">The sequence shown here is derived from an EMBL/GenBank/DDBJ whole genome shotgun (WGS) entry which is preliminary data.</text>
</comment>
<keyword evidence="4" id="KW-1185">Reference proteome</keyword>
<evidence type="ECO:0000259" key="2">
    <source>
        <dbReference type="SMART" id="SM01017"/>
    </source>
</evidence>
<feature type="region of interest" description="Disordered" evidence="1">
    <location>
        <begin position="571"/>
        <end position="720"/>
    </location>
</feature>
<dbReference type="PANTHER" id="PTHR11188:SF17">
    <property type="entry name" value="FI21816P1"/>
    <property type="match status" value="1"/>
</dbReference>
<dbReference type="OrthoDB" id="2333384at2759"/>
<dbReference type="InterPro" id="IPR014752">
    <property type="entry name" value="Arrestin-like_C"/>
</dbReference>
<dbReference type="Gene3D" id="2.60.40.640">
    <property type="match status" value="1"/>
</dbReference>
<feature type="compositionally biased region" description="Low complexity" evidence="1">
    <location>
        <begin position="329"/>
        <end position="340"/>
    </location>
</feature>
<dbReference type="InterPro" id="IPR014756">
    <property type="entry name" value="Ig_E-set"/>
</dbReference>
<dbReference type="GO" id="GO:0070086">
    <property type="term" value="P:ubiquitin-dependent endocytosis"/>
    <property type="evidence" value="ECO:0007669"/>
    <property type="project" value="TreeGrafter"/>
</dbReference>
<feature type="compositionally biased region" description="Basic and acidic residues" evidence="1">
    <location>
        <begin position="9"/>
        <end position="21"/>
    </location>
</feature>
<feature type="region of interest" description="Disordered" evidence="1">
    <location>
        <begin position="838"/>
        <end position="871"/>
    </location>
</feature>
<feature type="compositionally biased region" description="Low complexity" evidence="1">
    <location>
        <begin position="699"/>
        <end position="720"/>
    </location>
</feature>
<dbReference type="GO" id="GO:0031625">
    <property type="term" value="F:ubiquitin protein ligase binding"/>
    <property type="evidence" value="ECO:0007669"/>
    <property type="project" value="TreeGrafter"/>
</dbReference>
<dbReference type="GO" id="GO:0005886">
    <property type="term" value="C:plasma membrane"/>
    <property type="evidence" value="ECO:0007669"/>
    <property type="project" value="TreeGrafter"/>
</dbReference>
<dbReference type="InterPro" id="IPR050357">
    <property type="entry name" value="Arrestin_domain-protein"/>
</dbReference>
<dbReference type="GO" id="GO:0030674">
    <property type="term" value="F:protein-macromolecule adaptor activity"/>
    <property type="evidence" value="ECO:0007669"/>
    <property type="project" value="TreeGrafter"/>
</dbReference>
<dbReference type="Proteomes" id="UP000521943">
    <property type="component" value="Unassembled WGS sequence"/>
</dbReference>
<evidence type="ECO:0000313" key="4">
    <source>
        <dbReference type="Proteomes" id="UP000521943"/>
    </source>
</evidence>
<sequence length="871" mass="93425">MPSSSIHNGSEHDGDNHSEYEQGRFSLSSSVGTSLKDKAHIDIVLDTPYLTLKGTGPDVEPTRLSGNVILYLAEATSIKEITLQFRGKARIPVPANESLINNQTALTYVICHHNWSFLEGSAKHTRTLKAGRHFFPFHLEVGGSLPSSISTPVLGGASVAYKLRAVATRPLLSHNLQSMIAVPLIRSFTPEALEYQQTLEIENTWPEKLMYSVVLPQKAWGTGDTLGSLVKLCPLSKGVVVETILMNLLEITKIYARSGNQDHSRVVASSRHDFIEGRPVLIEANKPWLVIGQSSPLITPRQSPPGSHPTSSSVYSPPATRPPSPPLVGPLSVSLETSETPRPPRPSTPDVISSDIITALFLPLPDEYGIVPSHTLEPITVTHRVRWSIYIRNPDAHISELRCSLPITILDKVVLNEVRSHTRTVRRTVLAPGLETAAADTVDPLLAGAEEEDPVAMEDRELPSYNAHVRDRVANMYLPEAATMRITNPWVVHGTSPPGFYTPPHHVSHGPVSPPAGLAGSGGRTSGPTSGYITPVEAADHIMQHLPHAPGSGETTPLDWINSELMMSLSEDPRNRFGPTHWHGVPDGTATGSRGPSRPGSPERRPSSRPMSPVDGEHPHRGKGLGGFFKGAMKGLTKHHHGGHSGQHLPWNTHAHHAAPSAHVSTAPHTPRPVHDARPSSHGRSSSAHYGNGGGGVPGSISRTSSSSGFPTSPALSSSSNDAMLHRAFTEVPDYSIAARGFIGGVPPLSSMRGLPSYEESARECLRSRSSEMDQMRTGTPDGTSSMRGGTSGGTPFGNASSQRTVMGVSNQDDRRVASDGDLVRRFQSMGVGMASAQMMSHLRDESGSGTPSGESSEDDHGGIQIRRRGT</sequence>
<dbReference type="PANTHER" id="PTHR11188">
    <property type="entry name" value="ARRESTIN DOMAIN CONTAINING PROTEIN"/>
    <property type="match status" value="1"/>
</dbReference>